<comment type="caution">
    <text evidence="1">The sequence shown here is derived from an EMBL/GenBank/DDBJ whole genome shotgun (WGS) entry which is preliminary data.</text>
</comment>
<proteinExistence type="predicted"/>
<organism evidence="1 2">
    <name type="scientific">Nepenthes gracilis</name>
    <name type="common">Slender pitcher plant</name>
    <dbReference type="NCBI Taxonomy" id="150966"/>
    <lineage>
        <taxon>Eukaryota</taxon>
        <taxon>Viridiplantae</taxon>
        <taxon>Streptophyta</taxon>
        <taxon>Embryophyta</taxon>
        <taxon>Tracheophyta</taxon>
        <taxon>Spermatophyta</taxon>
        <taxon>Magnoliopsida</taxon>
        <taxon>eudicotyledons</taxon>
        <taxon>Gunneridae</taxon>
        <taxon>Pentapetalae</taxon>
        <taxon>Caryophyllales</taxon>
        <taxon>Nepenthaceae</taxon>
        <taxon>Nepenthes</taxon>
    </lineage>
</organism>
<keyword evidence="2" id="KW-1185">Reference proteome</keyword>
<reference evidence="1" key="1">
    <citation type="submission" date="2023-05" db="EMBL/GenBank/DDBJ databases">
        <title>Nepenthes gracilis genome sequencing.</title>
        <authorList>
            <person name="Fukushima K."/>
        </authorList>
    </citation>
    <scope>NUCLEOTIDE SEQUENCE</scope>
    <source>
        <strain evidence="1">SING2019-196</strain>
    </source>
</reference>
<dbReference type="Proteomes" id="UP001279734">
    <property type="component" value="Unassembled WGS sequence"/>
</dbReference>
<sequence length="196" mass="21059">MIELGLFCLMPKRVSNLLLVECIVGCKLLLNLLLNSSNQSRRCLATGQLQKLVCSHDNGFLVELQTLPCLTGYRPAADGIGPSLIESAVWLLRVCVVVMELLYCGDVASLHWMDLLPLTKVFVSGATISTFLNSCRCWDLVYALRLDRQLSLAVADYHAVLACSMPIAGLLIIACVAAGLQSAATGCSSAEVQGDV</sequence>
<accession>A0AAD3S675</accession>
<dbReference type="EMBL" id="BSYO01000005">
    <property type="protein sequence ID" value="GMH04956.1"/>
    <property type="molecule type" value="Genomic_DNA"/>
</dbReference>
<evidence type="ECO:0000313" key="2">
    <source>
        <dbReference type="Proteomes" id="UP001279734"/>
    </source>
</evidence>
<evidence type="ECO:0000313" key="1">
    <source>
        <dbReference type="EMBL" id="GMH04956.1"/>
    </source>
</evidence>
<name>A0AAD3S675_NEPGR</name>
<gene>
    <name evidence="1" type="ORF">Nepgr_006796</name>
</gene>
<protein>
    <submittedName>
        <fullName evidence="1">Uncharacterized protein</fullName>
    </submittedName>
</protein>
<dbReference type="AlphaFoldDB" id="A0AAD3S675"/>